<reference evidence="6" key="1">
    <citation type="submission" date="2024-06" db="EMBL/GenBank/DDBJ databases">
        <authorList>
            <person name="Ryan C."/>
        </authorList>
    </citation>
    <scope>NUCLEOTIDE SEQUENCE [LARGE SCALE GENOMIC DNA]</scope>
</reference>
<dbReference type="InterPro" id="IPR035979">
    <property type="entry name" value="RBD_domain_sf"/>
</dbReference>
<feature type="compositionally biased region" description="Low complexity" evidence="3">
    <location>
        <begin position="72"/>
        <end position="84"/>
    </location>
</feature>
<organism evidence="5 6">
    <name type="scientific">Urochloa decumbens</name>
    <dbReference type="NCBI Taxonomy" id="240449"/>
    <lineage>
        <taxon>Eukaryota</taxon>
        <taxon>Viridiplantae</taxon>
        <taxon>Streptophyta</taxon>
        <taxon>Embryophyta</taxon>
        <taxon>Tracheophyta</taxon>
        <taxon>Spermatophyta</taxon>
        <taxon>Magnoliopsida</taxon>
        <taxon>Liliopsida</taxon>
        <taxon>Poales</taxon>
        <taxon>Poaceae</taxon>
        <taxon>PACMAD clade</taxon>
        <taxon>Panicoideae</taxon>
        <taxon>Panicodae</taxon>
        <taxon>Paniceae</taxon>
        <taxon>Melinidinae</taxon>
        <taxon>Urochloa</taxon>
    </lineage>
</organism>
<dbReference type="PANTHER" id="PTHR10352">
    <property type="entry name" value="EUKARYOTIC TRANSLATION INITIATION FACTOR 3 SUBUNIT G"/>
    <property type="match status" value="1"/>
</dbReference>
<evidence type="ECO:0000313" key="5">
    <source>
        <dbReference type="EMBL" id="CAL4986883.1"/>
    </source>
</evidence>
<dbReference type="InterPro" id="IPR012677">
    <property type="entry name" value="Nucleotide-bd_a/b_plait_sf"/>
</dbReference>
<evidence type="ECO:0000256" key="3">
    <source>
        <dbReference type="SAM" id="MobiDB-lite"/>
    </source>
</evidence>
<protein>
    <recommendedName>
        <fullName evidence="4">RRM domain-containing protein</fullName>
    </recommendedName>
</protein>
<evidence type="ECO:0000313" key="6">
    <source>
        <dbReference type="Proteomes" id="UP001497457"/>
    </source>
</evidence>
<dbReference type="InterPro" id="IPR000504">
    <property type="entry name" value="RRM_dom"/>
</dbReference>
<feature type="compositionally biased region" description="Basic residues" evidence="3">
    <location>
        <begin position="18"/>
        <end position="34"/>
    </location>
</feature>
<dbReference type="Gene3D" id="3.30.70.330">
    <property type="match status" value="2"/>
</dbReference>
<dbReference type="Pfam" id="PF00076">
    <property type="entry name" value="RRM_1"/>
    <property type="match status" value="2"/>
</dbReference>
<proteinExistence type="predicted"/>
<name>A0ABC9ATB3_9POAL</name>
<evidence type="ECO:0000256" key="2">
    <source>
        <dbReference type="PROSITE-ProRule" id="PRU00176"/>
    </source>
</evidence>
<dbReference type="PROSITE" id="PS50102">
    <property type="entry name" value="RRM"/>
    <property type="match status" value="2"/>
</dbReference>
<feature type="compositionally biased region" description="Low complexity" evidence="3">
    <location>
        <begin position="47"/>
        <end position="59"/>
    </location>
</feature>
<dbReference type="AlphaFoldDB" id="A0ABC9ATB3"/>
<dbReference type="SMART" id="SM00360">
    <property type="entry name" value="RRM"/>
    <property type="match status" value="2"/>
</dbReference>
<gene>
    <name evidence="5" type="ORF">URODEC1_LOCUS58567</name>
</gene>
<dbReference type="SUPFAM" id="SSF54928">
    <property type="entry name" value="RNA-binding domain, RBD"/>
    <property type="match status" value="2"/>
</dbReference>
<dbReference type="EMBL" id="OZ075133">
    <property type="protein sequence ID" value="CAL4986883.1"/>
    <property type="molecule type" value="Genomic_DNA"/>
</dbReference>
<dbReference type="Proteomes" id="UP001497457">
    <property type="component" value="Chromosome 23rd"/>
</dbReference>
<evidence type="ECO:0000256" key="1">
    <source>
        <dbReference type="ARBA" id="ARBA00022884"/>
    </source>
</evidence>
<feature type="domain" description="RRM" evidence="4">
    <location>
        <begin position="135"/>
        <end position="212"/>
    </location>
</feature>
<reference evidence="5 6" key="2">
    <citation type="submission" date="2024-10" db="EMBL/GenBank/DDBJ databases">
        <authorList>
            <person name="Ryan C."/>
        </authorList>
    </citation>
    <scope>NUCLEOTIDE SEQUENCE [LARGE SCALE GENOMIC DNA]</scope>
</reference>
<sequence length="434" mass="44145">MARGWVLHFLHSSSTPSRLRRRRPIPAMAKRKKANPTTEPRKNPELSPHCHPTTTTSTPEHNRRPPPPLDPTPSTTAGSGSDSDPTPPSSPGFVRHLIEPYSKPRLVSILAESAASDPALRARLAAAADASLSHRRLFVHGLPPRASSSALSNAFSRFGPISDSHAVAAGGRCRGYGFVTFASRSAARRALRDAPRVVTFAGQPVSTQFASAGPTAGGSGGAGRRVYVTNVAPDAGADRLRAFFAGFGELEGGPFGFDGETGRSRGYALFVYRAAAGAAAAVAEPYRVFEGRTLRCQLADEPPERKVKAPAAAPAPAVVVEAPGAGTPPPPSLQPVLDAIAASGVGELATCARDPAQAAALLGKNPALAAAALSSALASAAAAARGSAVVAVAPSQAAASAPMPANAVAVAPLPVKFGVRPSGGAGLLGPYKPP</sequence>
<keyword evidence="1 2" id="KW-0694">RNA-binding</keyword>
<evidence type="ECO:0000259" key="4">
    <source>
        <dbReference type="PROSITE" id="PS50102"/>
    </source>
</evidence>
<keyword evidence="6" id="KW-1185">Reference proteome</keyword>
<accession>A0ABC9ATB3</accession>
<dbReference type="GO" id="GO:0003723">
    <property type="term" value="F:RNA binding"/>
    <property type="evidence" value="ECO:0007669"/>
    <property type="project" value="UniProtKB-UniRule"/>
</dbReference>
<feature type="domain" description="RRM" evidence="4">
    <location>
        <begin position="224"/>
        <end position="301"/>
    </location>
</feature>
<feature type="region of interest" description="Disordered" evidence="3">
    <location>
        <begin position="13"/>
        <end position="96"/>
    </location>
</feature>